<dbReference type="SUPFAM" id="SSF46966">
    <property type="entry name" value="Spectrin repeat"/>
    <property type="match status" value="1"/>
</dbReference>
<evidence type="ECO:0000313" key="4">
    <source>
        <dbReference type="Proteomes" id="UP001165740"/>
    </source>
</evidence>
<dbReference type="Gene3D" id="1.20.58.60">
    <property type="match status" value="1"/>
</dbReference>
<dbReference type="Proteomes" id="UP001165740">
    <property type="component" value="Chromosome 8"/>
</dbReference>
<keyword evidence="4" id="KW-1185">Reference proteome</keyword>
<organism evidence="4 8">
    <name type="scientific">Biomphalaria glabrata</name>
    <name type="common">Bloodfluke planorb</name>
    <name type="synonym">Freshwater snail</name>
    <dbReference type="NCBI Taxonomy" id="6526"/>
    <lineage>
        <taxon>Eukaryota</taxon>
        <taxon>Metazoa</taxon>
        <taxon>Spiralia</taxon>
        <taxon>Lophotrochozoa</taxon>
        <taxon>Mollusca</taxon>
        <taxon>Gastropoda</taxon>
        <taxon>Heterobranchia</taxon>
        <taxon>Euthyneura</taxon>
        <taxon>Panpulmonata</taxon>
        <taxon>Hygrophila</taxon>
        <taxon>Lymnaeoidea</taxon>
        <taxon>Planorbidae</taxon>
        <taxon>Biomphalaria</taxon>
    </lineage>
</organism>
<dbReference type="GeneID" id="129927647"/>
<evidence type="ECO:0000259" key="3">
    <source>
        <dbReference type="Pfam" id="PF17902"/>
    </source>
</evidence>
<proteinExistence type="predicted"/>
<accession>A0A9W3B242</accession>
<dbReference type="Pfam" id="PF17902">
    <property type="entry name" value="SH3_10"/>
    <property type="match status" value="1"/>
</dbReference>
<name>A0A9W3B242_BIOGL</name>
<reference evidence="5 6" key="1">
    <citation type="submission" date="2025-04" db="UniProtKB">
        <authorList>
            <consortium name="RefSeq"/>
        </authorList>
    </citation>
    <scope>IDENTIFICATION</scope>
</reference>
<dbReference type="RefSeq" id="XP_055893529.1">
    <property type="nucleotide sequence ID" value="XM_056037554.1"/>
</dbReference>
<feature type="domain" description="Desmoplakin SH3" evidence="3">
    <location>
        <begin position="198"/>
        <end position="240"/>
    </location>
</feature>
<dbReference type="RefSeq" id="XP_055893533.1">
    <property type="nucleotide sequence ID" value="XM_056037558.1"/>
</dbReference>
<dbReference type="AlphaFoldDB" id="A0A9W3B242"/>
<keyword evidence="1" id="KW-0597">Phosphoprotein</keyword>
<protein>
    <submittedName>
        <fullName evidence="5 6">Desmoplakin-like</fullName>
    </submittedName>
</protein>
<dbReference type="RefSeq" id="XP_055893530.1">
    <property type="nucleotide sequence ID" value="XM_056037555.1"/>
</dbReference>
<dbReference type="InterPro" id="IPR041615">
    <property type="entry name" value="Desmoplakin_SH3"/>
</dbReference>
<evidence type="ECO:0000313" key="5">
    <source>
        <dbReference type="RefSeq" id="XP_055893529.1"/>
    </source>
</evidence>
<evidence type="ECO:0000313" key="7">
    <source>
        <dbReference type="RefSeq" id="XP_055893531.1"/>
    </source>
</evidence>
<dbReference type="RefSeq" id="XP_055893532.1">
    <property type="nucleotide sequence ID" value="XM_056037557.1"/>
</dbReference>
<sequence length="241" mass="28300">MSSRRDATPVELCLNKVKERQQQLDELPLTDHYISTQQCLQELRNGSNTFLEVTQKVEEIKKSRNVESDIEARALYLSQRPLVFDSVYREDVPAQSKIHKDCVSAIRKSWSWIQTVNECLGIHIENAANYHQFYHDVCHLEEDMLSFLLWMDSSTARAQVKTQDPDVMLKHFRLIIKQLLDYQGQLDLLTERSRDIHPVHYRKELPEWPLKARALVQYQHKHVSLAKGDFVMILENSDAER</sequence>
<dbReference type="RefSeq" id="XP_055893531.1">
    <property type="nucleotide sequence ID" value="XM_056037556.1"/>
</dbReference>
<evidence type="ECO:0000256" key="1">
    <source>
        <dbReference type="ARBA" id="ARBA00022553"/>
    </source>
</evidence>
<gene>
    <name evidence="5 6 7 8 9" type="primary">LOC129927647</name>
</gene>
<evidence type="ECO:0000313" key="6">
    <source>
        <dbReference type="RefSeq" id="XP_055893530.1"/>
    </source>
</evidence>
<evidence type="ECO:0000313" key="9">
    <source>
        <dbReference type="RefSeq" id="XP_055893533.1"/>
    </source>
</evidence>
<evidence type="ECO:0000313" key="8">
    <source>
        <dbReference type="RefSeq" id="XP_055893532.1"/>
    </source>
</evidence>
<keyword evidence="2" id="KW-0677">Repeat</keyword>
<dbReference type="OrthoDB" id="2250192at2759"/>
<evidence type="ECO:0000256" key="2">
    <source>
        <dbReference type="ARBA" id="ARBA00022737"/>
    </source>
</evidence>